<feature type="active site" evidence="4">
    <location>
        <position position="263"/>
    </location>
</feature>
<dbReference type="InterPro" id="IPR016163">
    <property type="entry name" value="Ald_DH_C"/>
</dbReference>
<evidence type="ECO:0000256" key="1">
    <source>
        <dbReference type="ARBA" id="ARBA00009986"/>
    </source>
</evidence>
<comment type="caution">
    <text evidence="7">The sequence shown here is derived from an EMBL/GenBank/DDBJ whole genome shotgun (WGS) entry which is preliminary data.</text>
</comment>
<feature type="domain" description="Aldehyde dehydrogenase" evidence="6">
    <location>
        <begin position="22"/>
        <end position="293"/>
    </location>
</feature>
<accession>X6MNL5</accession>
<dbReference type="InterPro" id="IPR015590">
    <property type="entry name" value="Aldehyde_DH_dom"/>
</dbReference>
<keyword evidence="3" id="KW-0520">NAD</keyword>
<evidence type="ECO:0000256" key="4">
    <source>
        <dbReference type="PROSITE-ProRule" id="PRU10007"/>
    </source>
</evidence>
<evidence type="ECO:0000256" key="2">
    <source>
        <dbReference type="ARBA" id="ARBA00023002"/>
    </source>
</evidence>
<evidence type="ECO:0000256" key="3">
    <source>
        <dbReference type="ARBA" id="ARBA00023027"/>
    </source>
</evidence>
<organism evidence="7 8">
    <name type="scientific">Reticulomyxa filosa</name>
    <dbReference type="NCBI Taxonomy" id="46433"/>
    <lineage>
        <taxon>Eukaryota</taxon>
        <taxon>Sar</taxon>
        <taxon>Rhizaria</taxon>
        <taxon>Retaria</taxon>
        <taxon>Foraminifera</taxon>
        <taxon>Monothalamids</taxon>
        <taxon>Reticulomyxidae</taxon>
        <taxon>Reticulomyxa</taxon>
    </lineage>
</organism>
<dbReference type="EMBL" id="ASPP01018971">
    <property type="protein sequence ID" value="ETO15593.1"/>
    <property type="molecule type" value="Genomic_DNA"/>
</dbReference>
<evidence type="ECO:0000313" key="8">
    <source>
        <dbReference type="Proteomes" id="UP000023152"/>
    </source>
</evidence>
<evidence type="ECO:0000313" key="7">
    <source>
        <dbReference type="EMBL" id="ETO15593.1"/>
    </source>
</evidence>
<dbReference type="Pfam" id="PF00171">
    <property type="entry name" value="Aldedh"/>
    <property type="match status" value="2"/>
</dbReference>
<dbReference type="InterPro" id="IPR016161">
    <property type="entry name" value="Ald_DH/histidinol_DH"/>
</dbReference>
<proteinExistence type="inferred from homology"/>
<dbReference type="InterPro" id="IPR016162">
    <property type="entry name" value="Ald_DH_N"/>
</dbReference>
<dbReference type="SUPFAM" id="SSF53720">
    <property type="entry name" value="ALDH-like"/>
    <property type="match status" value="1"/>
</dbReference>
<dbReference type="PANTHER" id="PTHR43720:SF2">
    <property type="entry name" value="2-AMINOMUCONIC SEMIALDEHYDE DEHYDROGENASE"/>
    <property type="match status" value="1"/>
</dbReference>
<comment type="similarity">
    <text evidence="1 5">Belongs to the aldehyde dehydrogenase family.</text>
</comment>
<reference evidence="7 8" key="1">
    <citation type="journal article" date="2013" name="Curr. Biol.">
        <title>The Genome of the Foraminiferan Reticulomyxa filosa.</title>
        <authorList>
            <person name="Glockner G."/>
            <person name="Hulsmann N."/>
            <person name="Schleicher M."/>
            <person name="Noegel A.A."/>
            <person name="Eichinger L."/>
            <person name="Gallinger C."/>
            <person name="Pawlowski J."/>
            <person name="Sierra R."/>
            <person name="Euteneuer U."/>
            <person name="Pillet L."/>
            <person name="Moustafa A."/>
            <person name="Platzer M."/>
            <person name="Groth M."/>
            <person name="Szafranski K."/>
            <person name="Schliwa M."/>
        </authorList>
    </citation>
    <scope>NUCLEOTIDE SEQUENCE [LARGE SCALE GENOMIC DNA]</scope>
</reference>
<dbReference type="CDD" id="cd07093">
    <property type="entry name" value="ALDH_F8_HMSADH"/>
    <property type="match status" value="1"/>
</dbReference>
<dbReference type="OrthoDB" id="310895at2759"/>
<dbReference type="AlphaFoldDB" id="X6MNL5"/>
<gene>
    <name evidence="7" type="ORF">RFI_21772</name>
</gene>
<dbReference type="GO" id="GO:0016620">
    <property type="term" value="F:oxidoreductase activity, acting on the aldehyde or oxo group of donors, NAD or NADP as acceptor"/>
    <property type="evidence" value="ECO:0007669"/>
    <property type="project" value="InterPro"/>
</dbReference>
<dbReference type="OMA" id="INGGPFN"/>
<feature type="domain" description="Aldehyde dehydrogenase" evidence="6">
    <location>
        <begin position="320"/>
        <end position="525"/>
    </location>
</feature>
<evidence type="ECO:0000256" key="5">
    <source>
        <dbReference type="RuleBase" id="RU003345"/>
    </source>
</evidence>
<dbReference type="Proteomes" id="UP000023152">
    <property type="component" value="Unassembled WGS sequence"/>
</dbReference>
<sequence length="531" mass="58787">MSAIKHLQNYIDGQFIAPIEGKYLNNVNPATGKVNNQVPNSTEKDVEKAVHAAKKAFESWKAVPKLERASYLYRIAEEIEKRKEELIEADSKDMGKPYSDLKNVDIAETIAQFKLYANAYSVDTTQHFQSHDMFSIEHRDPVGVVGLISPWNYPIMLIAIKIAPAIVCGNTCVVKPSELAPTSTYLLCQILETIGLPKGVVNVVHGLGASAGEPMFRNSKYTKIWTNSVTHKDVRAISFTGGCVTGGRICGLASPMMKKLQMELGGKNPSIVFRDCDWDKTIEGVAFAGLFNTVLCLRVCVYAGVTMSIACAFQTYQKKKKGQVCTAGSRVFVEESVFEKFTQSLVEYVDKTYIQSKRIGDPTDANTIMGPLVSYEHRQKVEKYVELAKKEGGKIILGGRRPDHEIQSSMKNGAFFLPTVIVGLNPLTSKCATEEIFGPVITIHSFKTEKEVIQYANAVQYGLAASVWTQDVQKAYRVAREIETGTVWINCWEAYIFGQPFGGVKTSGIGREGGKYSLDFFSQIKPIVCKL</sequence>
<dbReference type="FunFam" id="3.40.605.10:FF:000007">
    <property type="entry name" value="NAD/NADP-dependent betaine aldehyde dehydrogenase"/>
    <property type="match status" value="1"/>
</dbReference>
<dbReference type="Gene3D" id="3.40.605.10">
    <property type="entry name" value="Aldehyde Dehydrogenase, Chain A, domain 1"/>
    <property type="match status" value="2"/>
</dbReference>
<dbReference type="PROSITE" id="PS00687">
    <property type="entry name" value="ALDEHYDE_DEHYDR_GLU"/>
    <property type="match status" value="1"/>
</dbReference>
<name>X6MNL5_RETFI</name>
<dbReference type="PANTHER" id="PTHR43720">
    <property type="entry name" value="2-AMINOMUCONIC SEMIALDEHYDE DEHYDROGENASE"/>
    <property type="match status" value="1"/>
</dbReference>
<keyword evidence="2 5" id="KW-0560">Oxidoreductase</keyword>
<dbReference type="InterPro" id="IPR029510">
    <property type="entry name" value="Ald_DH_CS_GLU"/>
</dbReference>
<keyword evidence="8" id="KW-1185">Reference proteome</keyword>
<protein>
    <recommendedName>
        <fullName evidence="6">Aldehyde dehydrogenase domain-containing protein</fullName>
    </recommendedName>
</protein>
<dbReference type="Gene3D" id="3.40.309.10">
    <property type="entry name" value="Aldehyde Dehydrogenase, Chain A, domain 2"/>
    <property type="match status" value="1"/>
</dbReference>
<evidence type="ECO:0000259" key="6">
    <source>
        <dbReference type="Pfam" id="PF00171"/>
    </source>
</evidence>